<protein>
    <recommendedName>
        <fullName evidence="3">DUF4328 domain-containing protein</fullName>
    </recommendedName>
</protein>
<evidence type="ECO:0000313" key="5">
    <source>
        <dbReference type="Proteomes" id="UP000035034"/>
    </source>
</evidence>
<gene>
    <name evidence="4" type="ORF">GOEFS_015_00280</name>
</gene>
<comment type="caution">
    <text evidence="4">The sequence shown here is derived from an EMBL/GenBank/DDBJ whole genome shotgun (WGS) entry which is preliminary data.</text>
</comment>
<accession>H0QVF4</accession>
<dbReference type="eggNOG" id="COG3170">
    <property type="taxonomic scope" value="Bacteria"/>
</dbReference>
<dbReference type="Pfam" id="PF14219">
    <property type="entry name" value="DUF4328"/>
    <property type="match status" value="1"/>
</dbReference>
<dbReference type="STRING" id="1077974.GOEFS_015_00280"/>
<feature type="transmembrane region" description="Helical" evidence="2">
    <location>
        <begin position="149"/>
        <end position="169"/>
    </location>
</feature>
<dbReference type="EMBL" id="BAEH01000015">
    <property type="protein sequence ID" value="GAB16831.1"/>
    <property type="molecule type" value="Genomic_DNA"/>
</dbReference>
<evidence type="ECO:0000256" key="1">
    <source>
        <dbReference type="SAM" id="MobiDB-lite"/>
    </source>
</evidence>
<evidence type="ECO:0000259" key="3">
    <source>
        <dbReference type="Pfam" id="PF14219"/>
    </source>
</evidence>
<name>H0QVF4_9ACTN</name>
<feature type="compositionally biased region" description="Pro residues" evidence="1">
    <location>
        <begin position="11"/>
        <end position="20"/>
    </location>
</feature>
<sequence>MRWTAQRPPHARPGPRPTTPGGPGRGPIPRYAYIPRWGLPNLDPEWQSSDQDARARVTRMLTQALTLASVVFVLTALIHLVRYVLVSINRTALVPSWADRMTVLLVDFAGICAVLVVAFAAVATAQWLICLRADVYQEIGRVDPRPQWLIWPLVVVPIVNLVGPAWLLFEVADIGVDATTFARRRRRMARILVAWVIVNILAAVAISYQLFADSIQNQADGLFFVIVSAAASAAFAWWFRLRLPGVFDAPVAVVASTKTRWVIAG</sequence>
<evidence type="ECO:0000313" key="4">
    <source>
        <dbReference type="EMBL" id="GAB16831.1"/>
    </source>
</evidence>
<dbReference type="AlphaFoldDB" id="H0QVF4"/>
<feature type="transmembrane region" description="Helical" evidence="2">
    <location>
        <begin position="222"/>
        <end position="239"/>
    </location>
</feature>
<feature type="transmembrane region" description="Helical" evidence="2">
    <location>
        <begin position="64"/>
        <end position="85"/>
    </location>
</feature>
<keyword evidence="5" id="KW-1185">Reference proteome</keyword>
<proteinExistence type="predicted"/>
<dbReference type="InterPro" id="IPR025565">
    <property type="entry name" value="DUF4328"/>
</dbReference>
<organism evidence="4 5">
    <name type="scientific">Gordonia effusa NBRC 100432</name>
    <dbReference type="NCBI Taxonomy" id="1077974"/>
    <lineage>
        <taxon>Bacteria</taxon>
        <taxon>Bacillati</taxon>
        <taxon>Actinomycetota</taxon>
        <taxon>Actinomycetes</taxon>
        <taxon>Mycobacteriales</taxon>
        <taxon>Gordoniaceae</taxon>
        <taxon>Gordonia</taxon>
    </lineage>
</organism>
<feature type="transmembrane region" description="Helical" evidence="2">
    <location>
        <begin position="189"/>
        <end position="210"/>
    </location>
</feature>
<reference evidence="4 5" key="1">
    <citation type="submission" date="2011-12" db="EMBL/GenBank/DDBJ databases">
        <title>Whole genome shotgun sequence of Gordonia effusa NBRC 100432.</title>
        <authorList>
            <person name="Yoshida I."/>
            <person name="Takarada H."/>
            <person name="Hosoyama A."/>
            <person name="Tsuchikane K."/>
            <person name="Katsumata H."/>
            <person name="Yamazaki S."/>
            <person name="Fujita N."/>
        </authorList>
    </citation>
    <scope>NUCLEOTIDE SEQUENCE [LARGE SCALE GENOMIC DNA]</scope>
    <source>
        <strain evidence="4 5">NBRC 100432</strain>
    </source>
</reference>
<feature type="domain" description="DUF4328" evidence="3">
    <location>
        <begin position="95"/>
        <end position="238"/>
    </location>
</feature>
<keyword evidence="2" id="KW-1133">Transmembrane helix</keyword>
<keyword evidence="2" id="KW-0472">Membrane</keyword>
<evidence type="ECO:0000256" key="2">
    <source>
        <dbReference type="SAM" id="Phobius"/>
    </source>
</evidence>
<keyword evidence="2" id="KW-0812">Transmembrane</keyword>
<dbReference type="Proteomes" id="UP000035034">
    <property type="component" value="Unassembled WGS sequence"/>
</dbReference>
<feature type="transmembrane region" description="Helical" evidence="2">
    <location>
        <begin position="105"/>
        <end position="129"/>
    </location>
</feature>
<feature type="region of interest" description="Disordered" evidence="1">
    <location>
        <begin position="1"/>
        <end position="28"/>
    </location>
</feature>
<dbReference type="RefSeq" id="WP_007316169.1">
    <property type="nucleotide sequence ID" value="NZ_BAEH01000015.1"/>
</dbReference>